<reference evidence="1" key="1">
    <citation type="journal article" date="2021" name="Proc. Natl. Acad. Sci. U.S.A.">
        <title>A Catalog of Tens of Thousands of Viruses from Human Metagenomes Reveals Hidden Associations with Chronic Diseases.</title>
        <authorList>
            <person name="Tisza M.J."/>
            <person name="Buck C.B."/>
        </authorList>
    </citation>
    <scope>NUCLEOTIDE SEQUENCE</scope>
    <source>
        <strain evidence="1">CtzO58</strain>
    </source>
</reference>
<dbReference type="EMBL" id="BK016157">
    <property type="protein sequence ID" value="DAF98911.1"/>
    <property type="molecule type" value="Genomic_DNA"/>
</dbReference>
<name>A0A8S5UWP8_9CAUD</name>
<protein>
    <submittedName>
        <fullName evidence="1">Uncharacterized protein</fullName>
    </submittedName>
</protein>
<proteinExistence type="predicted"/>
<organism evidence="1">
    <name type="scientific">Siphoviridae sp. ctzO58</name>
    <dbReference type="NCBI Taxonomy" id="2825748"/>
    <lineage>
        <taxon>Viruses</taxon>
        <taxon>Duplodnaviria</taxon>
        <taxon>Heunggongvirae</taxon>
        <taxon>Uroviricota</taxon>
        <taxon>Caudoviricetes</taxon>
    </lineage>
</organism>
<accession>A0A8S5UWP8</accession>
<evidence type="ECO:0000313" key="1">
    <source>
        <dbReference type="EMBL" id="DAF98911.1"/>
    </source>
</evidence>
<sequence>MNCEMLDVKLKVDSPMMADYLAYLFPPDSPGGPLKVYARNSIGRLLVAHCKVAEGPVALEGDKVVDLELPSDIATAPMRDKFLYYDKYSTVALNMAINAFFDIEFKQYYLAGYELGVQKKDIVTAFIVSRGLFSTDYFDALHKRIYRQLQQTLDKLVKKLINKVDYINSSININGLKDDQNH</sequence>